<feature type="region of interest" description="Disordered" evidence="1">
    <location>
        <begin position="53"/>
        <end position="74"/>
    </location>
</feature>
<evidence type="ECO:0000313" key="3">
    <source>
        <dbReference type="Proteomes" id="UP000054844"/>
    </source>
</evidence>
<dbReference type="PANTHER" id="PTHR37029">
    <property type="entry name" value="SSR1768 PROTEIN"/>
    <property type="match status" value="1"/>
</dbReference>
<dbReference type="Pfam" id="PF10049">
    <property type="entry name" value="DUF2283"/>
    <property type="match status" value="1"/>
</dbReference>
<dbReference type="InterPro" id="IPR019270">
    <property type="entry name" value="DUF2283"/>
</dbReference>
<dbReference type="STRING" id="207340.APZ41_016900"/>
<evidence type="ECO:0000313" key="2">
    <source>
        <dbReference type="EMBL" id="ONH82006.1"/>
    </source>
</evidence>
<organism evidence="2 3">
    <name type="scientific">Roseomonas mucosa</name>
    <dbReference type="NCBI Taxonomy" id="207340"/>
    <lineage>
        <taxon>Bacteria</taxon>
        <taxon>Pseudomonadati</taxon>
        <taxon>Pseudomonadota</taxon>
        <taxon>Alphaproteobacteria</taxon>
        <taxon>Acetobacterales</taxon>
        <taxon>Roseomonadaceae</taxon>
        <taxon>Roseomonas</taxon>
    </lineage>
</organism>
<evidence type="ECO:0000256" key="1">
    <source>
        <dbReference type="SAM" id="MobiDB-lite"/>
    </source>
</evidence>
<name>A0A1S8D121_9PROT</name>
<gene>
    <name evidence="2" type="ORF">APZ41_016900</name>
</gene>
<dbReference type="PANTHER" id="PTHR37029:SF1">
    <property type="entry name" value="SSR1768 PROTEIN"/>
    <property type="match status" value="1"/>
</dbReference>
<dbReference type="AlphaFoldDB" id="A0A1S8D121"/>
<reference evidence="2" key="1">
    <citation type="submission" date="2016-12" db="EMBL/GenBank/DDBJ databases">
        <title>Draft genome sequence of Roseomonas mucosa strain AU37, isolated from a peripheral intravenous catheter.</title>
        <authorList>
            <person name="Choudhury M.A."/>
            <person name="Sidjabat H.E."/>
            <person name="Wailan A.M."/>
            <person name="Zhang L."/>
            <person name="Marsh N.M."/>
            <person name="Rickard C.M."/>
            <person name="Davies M."/>
            <person name="Mcmillan D.J."/>
        </authorList>
    </citation>
    <scope>NUCLEOTIDE SEQUENCE [LARGE SCALE GENOMIC DNA]</scope>
    <source>
        <strain evidence="2">AU37</strain>
    </source>
</reference>
<sequence>MRGTYDPEADALFVRLAAGQVADTREVSPGVILDFDEDGHLLGMEVLNASTRMPPGLADAESQVAGEDTPSGSL</sequence>
<proteinExistence type="predicted"/>
<protein>
    <submittedName>
        <fullName evidence="2">Uncharacterized protein</fullName>
    </submittedName>
</protein>
<dbReference type="Proteomes" id="UP000054844">
    <property type="component" value="Unassembled WGS sequence"/>
</dbReference>
<dbReference type="EMBL" id="LLWF02000078">
    <property type="protein sequence ID" value="ONH82006.1"/>
    <property type="molecule type" value="Genomic_DNA"/>
</dbReference>
<keyword evidence="3" id="KW-1185">Reference proteome</keyword>
<comment type="caution">
    <text evidence="2">The sequence shown here is derived from an EMBL/GenBank/DDBJ whole genome shotgun (WGS) entry which is preliminary data.</text>
</comment>
<accession>A0A1S8D121</accession>